<reference evidence="2" key="1">
    <citation type="submission" date="2022-10" db="EMBL/GenBank/DDBJ databases">
        <title>The WGS of Solirubrobacter ginsenosidimutans DSM 21036.</title>
        <authorList>
            <person name="Jiang Z."/>
        </authorList>
    </citation>
    <scope>NUCLEOTIDE SEQUENCE</scope>
    <source>
        <strain evidence="2">DSM 21036</strain>
    </source>
</reference>
<evidence type="ECO:0000313" key="2">
    <source>
        <dbReference type="EMBL" id="MDA0161529.1"/>
    </source>
</evidence>
<dbReference type="Pfam" id="PF04248">
    <property type="entry name" value="NTP_transf_9"/>
    <property type="match status" value="1"/>
</dbReference>
<proteinExistence type="predicted"/>
<dbReference type="RefSeq" id="WP_270040744.1">
    <property type="nucleotide sequence ID" value="NZ_JAPDOD010000012.1"/>
</dbReference>
<dbReference type="Proteomes" id="UP001149140">
    <property type="component" value="Unassembled WGS sequence"/>
</dbReference>
<dbReference type="PANTHER" id="PTHR34310">
    <property type="entry name" value="DUF427 DOMAIN PROTEIN (AFU_ORTHOLOGUE AFUA_3G02220)"/>
    <property type="match status" value="1"/>
</dbReference>
<evidence type="ECO:0000259" key="1">
    <source>
        <dbReference type="Pfam" id="PF04248"/>
    </source>
</evidence>
<gene>
    <name evidence="2" type="ORF">OM076_14730</name>
</gene>
<dbReference type="AlphaFoldDB" id="A0A9X3MS07"/>
<feature type="domain" description="DUF427" evidence="1">
    <location>
        <begin position="17"/>
        <end position="105"/>
    </location>
</feature>
<dbReference type="EMBL" id="JAPDOD010000012">
    <property type="protein sequence ID" value="MDA0161529.1"/>
    <property type="molecule type" value="Genomic_DNA"/>
</dbReference>
<dbReference type="InterPro" id="IPR038694">
    <property type="entry name" value="DUF427_sf"/>
</dbReference>
<evidence type="ECO:0000313" key="3">
    <source>
        <dbReference type="Proteomes" id="UP001149140"/>
    </source>
</evidence>
<name>A0A9X3MS07_9ACTN</name>
<comment type="caution">
    <text evidence="2">The sequence shown here is derived from an EMBL/GenBank/DDBJ whole genome shotgun (WGS) entry which is preliminary data.</text>
</comment>
<keyword evidence="3" id="KW-1185">Reference proteome</keyword>
<protein>
    <submittedName>
        <fullName evidence="2">DUF427 domain-containing protein</fullName>
    </submittedName>
</protein>
<dbReference type="InterPro" id="IPR007361">
    <property type="entry name" value="DUF427"/>
</dbReference>
<dbReference type="PANTHER" id="PTHR34310:SF9">
    <property type="entry name" value="BLR5716 PROTEIN"/>
    <property type="match status" value="1"/>
</dbReference>
<accession>A0A9X3MS07</accession>
<dbReference type="Gene3D" id="2.170.150.40">
    <property type="entry name" value="Domain of unknown function (DUF427)"/>
    <property type="match status" value="1"/>
</dbReference>
<organism evidence="2 3">
    <name type="scientific">Solirubrobacter ginsenosidimutans</name>
    <dbReference type="NCBI Taxonomy" id="490573"/>
    <lineage>
        <taxon>Bacteria</taxon>
        <taxon>Bacillati</taxon>
        <taxon>Actinomycetota</taxon>
        <taxon>Thermoleophilia</taxon>
        <taxon>Solirubrobacterales</taxon>
        <taxon>Solirubrobacteraceae</taxon>
        <taxon>Solirubrobacter</taxon>
    </lineage>
</organism>
<sequence length="113" mass="12597">MAATGHRISTHPTEQKVRVEFDGEVLAESTRAIALEETGLPTRYYLPREDVRMDLLTPTDTTSHCPYKGDASYYSSPTVKDAFWVYEAPSEEDAKPIAGLLAPWPGRVEVIVE</sequence>